<comment type="caution">
    <text evidence="6">The sequence shown here is derived from an EMBL/GenBank/DDBJ whole genome shotgun (WGS) entry which is preliminary data.</text>
</comment>
<dbReference type="PROSITE" id="PS50977">
    <property type="entry name" value="HTH_TETR_2"/>
    <property type="match status" value="1"/>
</dbReference>
<keyword evidence="2 4" id="KW-0238">DNA-binding</keyword>
<evidence type="ECO:0000313" key="7">
    <source>
        <dbReference type="Proteomes" id="UP000774570"/>
    </source>
</evidence>
<dbReference type="Proteomes" id="UP000774570">
    <property type="component" value="Unassembled WGS sequence"/>
</dbReference>
<evidence type="ECO:0000256" key="2">
    <source>
        <dbReference type="ARBA" id="ARBA00023125"/>
    </source>
</evidence>
<evidence type="ECO:0000256" key="4">
    <source>
        <dbReference type="PROSITE-ProRule" id="PRU00335"/>
    </source>
</evidence>
<dbReference type="Pfam" id="PF00440">
    <property type="entry name" value="TetR_N"/>
    <property type="match status" value="1"/>
</dbReference>
<dbReference type="InterPro" id="IPR054129">
    <property type="entry name" value="DesT_TetR_C"/>
</dbReference>
<dbReference type="Gene3D" id="1.10.357.10">
    <property type="entry name" value="Tetracycline Repressor, domain 2"/>
    <property type="match status" value="1"/>
</dbReference>
<dbReference type="SUPFAM" id="SSF46689">
    <property type="entry name" value="Homeodomain-like"/>
    <property type="match status" value="1"/>
</dbReference>
<dbReference type="PANTHER" id="PTHR30055">
    <property type="entry name" value="HTH-TYPE TRANSCRIPTIONAL REGULATOR RUTR"/>
    <property type="match status" value="1"/>
</dbReference>
<evidence type="ECO:0000259" key="5">
    <source>
        <dbReference type="PROSITE" id="PS50977"/>
    </source>
</evidence>
<evidence type="ECO:0000256" key="3">
    <source>
        <dbReference type="ARBA" id="ARBA00023163"/>
    </source>
</evidence>
<accession>A0ABS7G1E8</accession>
<dbReference type="EMBL" id="JAIBOA010000016">
    <property type="protein sequence ID" value="MBW8485483.1"/>
    <property type="molecule type" value="Genomic_DNA"/>
</dbReference>
<evidence type="ECO:0000256" key="1">
    <source>
        <dbReference type="ARBA" id="ARBA00023015"/>
    </source>
</evidence>
<dbReference type="InterPro" id="IPR009057">
    <property type="entry name" value="Homeodomain-like_sf"/>
</dbReference>
<feature type="domain" description="HTH tetR-type" evidence="5">
    <location>
        <begin position="19"/>
        <end position="77"/>
    </location>
</feature>
<dbReference type="PANTHER" id="PTHR30055:SF234">
    <property type="entry name" value="HTH-TYPE TRANSCRIPTIONAL REGULATOR BETI"/>
    <property type="match status" value="1"/>
</dbReference>
<dbReference type="InterPro" id="IPR050109">
    <property type="entry name" value="HTH-type_TetR-like_transc_reg"/>
</dbReference>
<sequence length="253" mass="27398">MDERQAPGPARGYRRLPSGRRREEIVAAAIATFSVDHDASLSDIAASAGISRTSLYRYFETRHDLVTAAFATAGDLLMEYVDDAPDGPPSLALCVRLGRFFDYIQTNATTFVGMVTWNSPMASREIQAIAQGVRDRLCASTFRVLRVAEPSPLLETAVRTWIAGVEEAAMQWLRSSGADRGAVEALLAANLGTALLNTATYDAAALDLVRWWLRTEPGDAPFAAHLRAFAGTFDLTMTATIARLLAPDPPPDP</sequence>
<keyword evidence="3" id="KW-0804">Transcription</keyword>
<proteinExistence type="predicted"/>
<dbReference type="RefSeq" id="WP_220168709.1">
    <property type="nucleotide sequence ID" value="NZ_JAIBOA010000016.1"/>
</dbReference>
<name>A0ABS7G1E8_9ACTN</name>
<reference evidence="6 7" key="1">
    <citation type="submission" date="2021-07" db="EMBL/GenBank/DDBJ databases">
        <title>Actinomadura sp. PM05-2 isolated from lichen.</title>
        <authorList>
            <person name="Somphong A."/>
            <person name="Phongsopitanun W."/>
            <person name="Tanasupawat S."/>
            <person name="Peongsungnone V."/>
        </authorList>
    </citation>
    <scope>NUCLEOTIDE SEQUENCE [LARGE SCALE GENOMIC DNA]</scope>
    <source>
        <strain evidence="6 7">PM05-2</strain>
    </source>
</reference>
<feature type="DNA-binding region" description="H-T-H motif" evidence="4">
    <location>
        <begin position="40"/>
        <end position="59"/>
    </location>
</feature>
<protein>
    <submittedName>
        <fullName evidence="6">TetR/AcrR family transcriptional regulator</fullName>
    </submittedName>
</protein>
<dbReference type="Pfam" id="PF21943">
    <property type="entry name" value="TetR_C_46"/>
    <property type="match status" value="1"/>
</dbReference>
<keyword evidence="7" id="KW-1185">Reference proteome</keyword>
<evidence type="ECO:0000313" key="6">
    <source>
        <dbReference type="EMBL" id="MBW8485483.1"/>
    </source>
</evidence>
<keyword evidence="1" id="KW-0805">Transcription regulation</keyword>
<organism evidence="6 7">
    <name type="scientific">Actinomadura parmotrematis</name>
    <dbReference type="NCBI Taxonomy" id="2864039"/>
    <lineage>
        <taxon>Bacteria</taxon>
        <taxon>Bacillati</taxon>
        <taxon>Actinomycetota</taxon>
        <taxon>Actinomycetes</taxon>
        <taxon>Streptosporangiales</taxon>
        <taxon>Thermomonosporaceae</taxon>
        <taxon>Actinomadura</taxon>
    </lineage>
</organism>
<gene>
    <name evidence="6" type="ORF">K1Y72_24095</name>
</gene>
<dbReference type="InterPro" id="IPR001647">
    <property type="entry name" value="HTH_TetR"/>
</dbReference>